<feature type="compositionally biased region" description="Polar residues" evidence="1">
    <location>
        <begin position="14"/>
        <end position="24"/>
    </location>
</feature>
<evidence type="ECO:0000313" key="2">
    <source>
        <dbReference type="EMBL" id="KAL0480188.1"/>
    </source>
</evidence>
<keyword evidence="3" id="KW-1185">Reference proteome</keyword>
<gene>
    <name evidence="2" type="ORF">AKO1_007228</name>
</gene>
<accession>A0AAW2YTK2</accession>
<proteinExistence type="predicted"/>
<reference evidence="2 3" key="1">
    <citation type="submission" date="2024-03" db="EMBL/GenBank/DDBJ databases">
        <title>The Acrasis kona genome and developmental transcriptomes reveal deep origins of eukaryotic multicellular pathways.</title>
        <authorList>
            <person name="Sheikh S."/>
            <person name="Fu C.-J."/>
            <person name="Brown M.W."/>
            <person name="Baldauf S.L."/>
        </authorList>
    </citation>
    <scope>NUCLEOTIDE SEQUENCE [LARGE SCALE GENOMIC DNA]</scope>
    <source>
        <strain evidence="2 3">ATCC MYA-3509</strain>
    </source>
</reference>
<dbReference type="AlphaFoldDB" id="A0AAW2YTK2"/>
<feature type="region of interest" description="Disordered" evidence="1">
    <location>
        <begin position="1"/>
        <end position="27"/>
    </location>
</feature>
<dbReference type="Proteomes" id="UP001431209">
    <property type="component" value="Unassembled WGS sequence"/>
</dbReference>
<protein>
    <submittedName>
        <fullName evidence="2">Uncharacterized protein</fullName>
    </submittedName>
</protein>
<feature type="compositionally biased region" description="Basic residues" evidence="1">
    <location>
        <begin position="1"/>
        <end position="12"/>
    </location>
</feature>
<dbReference type="EMBL" id="JAOPGA020000639">
    <property type="protein sequence ID" value="KAL0480188.1"/>
    <property type="molecule type" value="Genomic_DNA"/>
</dbReference>
<evidence type="ECO:0000256" key="1">
    <source>
        <dbReference type="SAM" id="MobiDB-lite"/>
    </source>
</evidence>
<sequence length="296" mass="34019">MNGRPQSHHGARLKSNSPARSDVQNPVKMDLFDVNRLKNLDRKRFNSAAKLESVEKTNEDVKSSSKEDVVHRGPIKRGNMTLLPYGNPQDLTYAIVQNNKPNRNFYSTELTADDKETLIQVGTIVNQIVFIVSMEFAQEQNASLLSDVDVYQTEVWREEMEKNQSKELRTLYKQATIIRKKKLKEQRTRKRSDVSKITSPTAVVDKDMIYKSLLKNHKSTEMDYPFRWDHVTSMTTPNPKNNMGWSYPTPSLNQHAPESKDYNLALKVSEILLLQSETIRKEKQEAMGAKKSSKNS</sequence>
<name>A0AAW2YTK2_9EUKA</name>
<comment type="caution">
    <text evidence="2">The sequence shown here is derived from an EMBL/GenBank/DDBJ whole genome shotgun (WGS) entry which is preliminary data.</text>
</comment>
<evidence type="ECO:0000313" key="3">
    <source>
        <dbReference type="Proteomes" id="UP001431209"/>
    </source>
</evidence>
<organism evidence="2 3">
    <name type="scientific">Acrasis kona</name>
    <dbReference type="NCBI Taxonomy" id="1008807"/>
    <lineage>
        <taxon>Eukaryota</taxon>
        <taxon>Discoba</taxon>
        <taxon>Heterolobosea</taxon>
        <taxon>Tetramitia</taxon>
        <taxon>Eutetramitia</taxon>
        <taxon>Acrasidae</taxon>
        <taxon>Acrasis</taxon>
    </lineage>
</organism>